<keyword evidence="3" id="KW-0808">Transferase</keyword>
<reference evidence="3 4" key="1">
    <citation type="submission" date="2022-10" db="EMBL/GenBank/DDBJ databases">
        <title>Janthinobacterium sp. hw3 Genome sequencing.</title>
        <authorList>
            <person name="Park S."/>
        </authorList>
    </citation>
    <scope>NUCLEOTIDE SEQUENCE [LARGE SCALE GENOMIC DNA]</scope>
    <source>
        <strain evidence="4">hw3</strain>
    </source>
</reference>
<feature type="transmembrane region" description="Helical" evidence="1">
    <location>
        <begin position="184"/>
        <end position="204"/>
    </location>
</feature>
<dbReference type="GO" id="GO:0016746">
    <property type="term" value="F:acyltransferase activity"/>
    <property type="evidence" value="ECO:0007669"/>
    <property type="project" value="UniProtKB-KW"/>
</dbReference>
<organism evidence="3 4">
    <name type="scientific">Janthinobacterium fluminis</name>
    <dbReference type="NCBI Taxonomy" id="2987524"/>
    <lineage>
        <taxon>Bacteria</taxon>
        <taxon>Pseudomonadati</taxon>
        <taxon>Pseudomonadota</taxon>
        <taxon>Betaproteobacteria</taxon>
        <taxon>Burkholderiales</taxon>
        <taxon>Oxalobacteraceae</taxon>
        <taxon>Janthinobacterium</taxon>
    </lineage>
</organism>
<feature type="transmembrane region" description="Helical" evidence="1">
    <location>
        <begin position="211"/>
        <end position="229"/>
    </location>
</feature>
<evidence type="ECO:0000256" key="1">
    <source>
        <dbReference type="SAM" id="Phobius"/>
    </source>
</evidence>
<protein>
    <submittedName>
        <fullName evidence="3">Acyltransferase</fullName>
    </submittedName>
</protein>
<evidence type="ECO:0000259" key="2">
    <source>
        <dbReference type="Pfam" id="PF01757"/>
    </source>
</evidence>
<feature type="domain" description="Acyltransferase 3" evidence="2">
    <location>
        <begin position="42"/>
        <end position="365"/>
    </location>
</feature>
<dbReference type="InterPro" id="IPR002656">
    <property type="entry name" value="Acyl_transf_3_dom"/>
</dbReference>
<feature type="transmembrane region" description="Helical" evidence="1">
    <location>
        <begin position="124"/>
        <end position="143"/>
    </location>
</feature>
<feature type="transmembrane region" description="Helical" evidence="1">
    <location>
        <begin position="235"/>
        <end position="251"/>
    </location>
</feature>
<feature type="transmembrane region" description="Helical" evidence="1">
    <location>
        <begin position="284"/>
        <end position="306"/>
    </location>
</feature>
<evidence type="ECO:0000313" key="4">
    <source>
        <dbReference type="Proteomes" id="UP001221208"/>
    </source>
</evidence>
<dbReference type="RefSeq" id="WP_273672343.1">
    <property type="nucleotide sequence ID" value="NZ_JAQQXR010000006.1"/>
</dbReference>
<feature type="transmembrane region" description="Helical" evidence="1">
    <location>
        <begin position="258"/>
        <end position="278"/>
    </location>
</feature>
<keyword evidence="4" id="KW-1185">Reference proteome</keyword>
<dbReference type="PANTHER" id="PTHR23028:SF53">
    <property type="entry name" value="ACYL_TRANSF_3 DOMAIN-CONTAINING PROTEIN"/>
    <property type="match status" value="1"/>
</dbReference>
<evidence type="ECO:0000313" key="3">
    <source>
        <dbReference type="EMBL" id="MDC8759269.1"/>
    </source>
</evidence>
<sequence length="406" mass="44182">MVTAIHPLHPGFAIVIGIIAALTALALLRLFPQAPHRPGRVSSLDGLRGFLALGVFVHHAAIWYFYSRTGKWEIDSHLYVHLGKDSAGLFFMITSFLFLTKLLDAGRKPVSWLHLYTSRILRLAPLYFCSIALLLALVFTVTGPRLQVPLPTLLRGLAEWLSFTMFGAPDLNGLRHTYTINAGVAWSLPYEWFFYAILPLLALILALPRRWMIVACLAIVGGMAALSLHNAAARTMMSFGGGIVAAIAFRYPPWRRICGHHIVSVLVLALFGLALIGYPGMPNVLALLLISTAFVPLACGNSLFGALTCAPMRFLGDIAYGVYLLHGIVLFIAFYCADRMGLTLTGSVAGYWASIAVLTIPLLVICHAAYTFVELPAMASVPQCVARLRKAAQRLPGARQAKANDA</sequence>
<accession>A0ABT5K326</accession>
<proteinExistence type="predicted"/>
<name>A0ABT5K326_9BURK</name>
<dbReference type="EMBL" id="JAQQXR010000006">
    <property type="protein sequence ID" value="MDC8759269.1"/>
    <property type="molecule type" value="Genomic_DNA"/>
</dbReference>
<dbReference type="PANTHER" id="PTHR23028">
    <property type="entry name" value="ACETYLTRANSFERASE"/>
    <property type="match status" value="1"/>
</dbReference>
<feature type="transmembrane region" description="Helical" evidence="1">
    <location>
        <begin position="47"/>
        <end position="66"/>
    </location>
</feature>
<keyword evidence="1" id="KW-1133">Transmembrane helix</keyword>
<feature type="transmembrane region" description="Helical" evidence="1">
    <location>
        <begin position="349"/>
        <end position="373"/>
    </location>
</feature>
<feature type="transmembrane region" description="Helical" evidence="1">
    <location>
        <begin position="318"/>
        <end position="337"/>
    </location>
</feature>
<gene>
    <name evidence="3" type="ORF">OIK44_16930</name>
</gene>
<comment type="caution">
    <text evidence="3">The sequence shown here is derived from an EMBL/GenBank/DDBJ whole genome shotgun (WGS) entry which is preliminary data.</text>
</comment>
<dbReference type="Pfam" id="PF01757">
    <property type="entry name" value="Acyl_transf_3"/>
    <property type="match status" value="1"/>
</dbReference>
<feature type="transmembrane region" description="Helical" evidence="1">
    <location>
        <begin position="12"/>
        <end position="31"/>
    </location>
</feature>
<keyword evidence="1" id="KW-0472">Membrane</keyword>
<keyword evidence="1" id="KW-0812">Transmembrane</keyword>
<keyword evidence="3" id="KW-0012">Acyltransferase</keyword>
<feature type="transmembrane region" description="Helical" evidence="1">
    <location>
        <begin position="86"/>
        <end position="103"/>
    </location>
</feature>
<dbReference type="InterPro" id="IPR050879">
    <property type="entry name" value="Acyltransferase_3"/>
</dbReference>
<dbReference type="Proteomes" id="UP001221208">
    <property type="component" value="Unassembled WGS sequence"/>
</dbReference>